<accession>A0AAU6W3I1</accession>
<organism evidence="2">
    <name type="scientific">Pseudomonas phage Cygsa01</name>
    <dbReference type="NCBI Taxonomy" id="3138529"/>
    <lineage>
        <taxon>Viruses</taxon>
    </lineage>
</organism>
<dbReference type="PANTHER" id="PTHR30383">
    <property type="entry name" value="THIOESTERASE 1/PROTEASE 1/LYSOPHOSPHOLIPASE L1"/>
    <property type="match status" value="1"/>
</dbReference>
<dbReference type="CDD" id="cd00229">
    <property type="entry name" value="SGNH_hydrolase"/>
    <property type="match status" value="1"/>
</dbReference>
<dbReference type="InterPro" id="IPR036514">
    <property type="entry name" value="SGNH_hydro_sf"/>
</dbReference>
<dbReference type="Pfam" id="PF13472">
    <property type="entry name" value="Lipase_GDSL_2"/>
    <property type="match status" value="1"/>
</dbReference>
<dbReference type="EMBL" id="PP179332">
    <property type="protein sequence ID" value="XAI71123.1"/>
    <property type="molecule type" value="Genomic_DNA"/>
</dbReference>
<dbReference type="SUPFAM" id="SSF52266">
    <property type="entry name" value="SGNH hydrolase"/>
    <property type="match status" value="1"/>
</dbReference>
<feature type="domain" description="SGNH hydrolase-type esterase" evidence="1">
    <location>
        <begin position="33"/>
        <end position="212"/>
    </location>
</feature>
<dbReference type="InterPro" id="IPR013830">
    <property type="entry name" value="SGNH_hydro"/>
</dbReference>
<dbReference type="PANTHER" id="PTHR30383:SF5">
    <property type="entry name" value="SGNH HYDROLASE-TYPE ESTERASE DOMAIN-CONTAINING PROTEIN"/>
    <property type="match status" value="1"/>
</dbReference>
<evidence type="ECO:0000313" key="2">
    <source>
        <dbReference type="EMBL" id="XAI71123.1"/>
    </source>
</evidence>
<dbReference type="GO" id="GO:0004622">
    <property type="term" value="F:phosphatidylcholine lysophospholipase activity"/>
    <property type="evidence" value="ECO:0007669"/>
    <property type="project" value="TreeGrafter"/>
</dbReference>
<proteinExistence type="predicted"/>
<protein>
    <submittedName>
        <fullName evidence="2">GDSL-like lipase/acylhydrolase</fullName>
    </submittedName>
</protein>
<reference evidence="2" key="1">
    <citation type="journal article" date="2024" name="J. Gen. Virol.">
        <title>Novel phages of Pseudomonas syringae unveil numerous potential auxiliary metabolic genes.</title>
        <authorList>
            <person name="Feltin C."/>
            <person name="Garneau J.R."/>
            <person name="Morris C.E."/>
            <person name="Berard A."/>
            <person name="Torres-Barcelo C."/>
        </authorList>
    </citation>
    <scope>NUCLEOTIDE SEQUENCE</scope>
</reference>
<gene>
    <name evidence="2" type="ORF">Cygsa01_00077</name>
</gene>
<dbReference type="InterPro" id="IPR051532">
    <property type="entry name" value="Ester_Hydrolysis_Enzymes"/>
</dbReference>
<sequence>MSTAYNGALGYVPSAEVQSVALATLPTNDRIAIFGDSRTFQCSTAAGGCENYGYLFWSLFFARQRCRYDLSDNYGIGGDTTAMMLARIAPVLASQASVVIVLGSTNDRGAAALTAQQSINNLTSIRDQLRAAGKVVIFVAEVPRGDTTFTANRLSGTQLAYHAQVRQWILNQAAQPGVYVADPWPYMCDPASATGDCKVGYLHDGLHPNTTGAFYLATPIASILNFLYPAPNVLPSSNFDQISVDNPLGCVNVNPMMTGTAGTPATGGSGQLADGYTGTQASGANGITRTYSKVTKNGQEWQQCVLAGTASGTAAAVDIARQISLHAKVIPGKYLEAVADIEWDAGLTNIQSIQLGIAITDPVNGTVTIWDGDRYTAASVIPNVAASGVLRVPRMLVPAGVTDVRLRLTAYAVDGSTVSGTIRCRAMALRHLAS</sequence>
<name>A0AAU6W3I1_9VIRU</name>
<dbReference type="Gene3D" id="3.40.50.1110">
    <property type="entry name" value="SGNH hydrolase"/>
    <property type="match status" value="1"/>
</dbReference>
<evidence type="ECO:0000259" key="1">
    <source>
        <dbReference type="Pfam" id="PF13472"/>
    </source>
</evidence>